<dbReference type="CDD" id="cd01837">
    <property type="entry name" value="SGNH_plant_lipase_like"/>
    <property type="match status" value="1"/>
</dbReference>
<dbReference type="InterPro" id="IPR036514">
    <property type="entry name" value="SGNH_hydro_sf"/>
</dbReference>
<dbReference type="EMBL" id="CP136896">
    <property type="protein sequence ID" value="WOL12693.1"/>
    <property type="molecule type" value="Genomic_DNA"/>
</dbReference>
<keyword evidence="3" id="KW-0964">Secreted</keyword>
<accession>A0AAQ3KPJ4</accession>
<gene>
    <name evidence="8" type="ORF">Cni_G21460</name>
</gene>
<dbReference type="InterPro" id="IPR051238">
    <property type="entry name" value="GDSL_esterase/lipase"/>
</dbReference>
<comment type="subcellular location">
    <subcellularLocation>
        <location evidence="1">Secreted</location>
    </subcellularLocation>
</comment>
<keyword evidence="7" id="KW-0443">Lipid metabolism</keyword>
<evidence type="ECO:0000256" key="2">
    <source>
        <dbReference type="ARBA" id="ARBA00008668"/>
    </source>
</evidence>
<comment type="similarity">
    <text evidence="2">Belongs to the 'GDSL' lipolytic enzyme family.</text>
</comment>
<dbReference type="GO" id="GO:0016788">
    <property type="term" value="F:hydrolase activity, acting on ester bonds"/>
    <property type="evidence" value="ECO:0007669"/>
    <property type="project" value="InterPro"/>
</dbReference>
<dbReference type="Pfam" id="PF00657">
    <property type="entry name" value="Lipase_GDSL"/>
    <property type="match status" value="1"/>
</dbReference>
<protein>
    <submittedName>
        <fullName evidence="8">GDSL esterase/lipase</fullName>
    </submittedName>
</protein>
<dbReference type="GO" id="GO:0005576">
    <property type="term" value="C:extracellular region"/>
    <property type="evidence" value="ECO:0007669"/>
    <property type="project" value="UniProtKB-SubCell"/>
</dbReference>
<keyword evidence="4" id="KW-0732">Signal</keyword>
<keyword evidence="5" id="KW-0378">Hydrolase</keyword>
<sequence length="411" mass="45767">MQLFGVSLVTWTKKSAYIHNFILYPRLQLMMINHRIPMLKMKMRVTNPKHDDRKLFSCFLVATLAIHCQIVACHASQVPAMFVFGDSLVDDGNNNFLSSIAKSNYYPYGIDFLQGPTGRFCNGRTVIDALCDFLGLPYLPPYATAGNGSRLLYGVNYASASAGILDESGQYLGQRYSLSQQVLNFESNLNDLKALIGNENFDQYLAKSIVIMILGSNDYINNYLLPNLYPSSSKYNPQDYANLLLNKYTRQILALHSLGLRKFLLAGIGPLGCIPNQRASGLVPADRCVDQVNQIVGYFNSGLRSLVKQLNTDHQGAFFIYGDTFRGLGEILNNPSRYGFSVIDSGCCGLGRNRGQISCLPFAIPCAERNQYAFWDAYHPTEAVNLILAERAFTGPPEDVYPINVQHLAQL</sequence>
<evidence type="ECO:0000256" key="3">
    <source>
        <dbReference type="ARBA" id="ARBA00022525"/>
    </source>
</evidence>
<evidence type="ECO:0000256" key="7">
    <source>
        <dbReference type="ARBA" id="ARBA00023098"/>
    </source>
</evidence>
<evidence type="ECO:0000256" key="4">
    <source>
        <dbReference type="ARBA" id="ARBA00022729"/>
    </source>
</evidence>
<proteinExistence type="inferred from homology"/>
<dbReference type="InterPro" id="IPR035669">
    <property type="entry name" value="SGNH_plant_lipase-like"/>
</dbReference>
<keyword evidence="9" id="KW-1185">Reference proteome</keyword>
<dbReference type="Gene3D" id="3.40.50.1110">
    <property type="entry name" value="SGNH hydrolase"/>
    <property type="match status" value="1"/>
</dbReference>
<evidence type="ECO:0000313" key="9">
    <source>
        <dbReference type="Proteomes" id="UP001327560"/>
    </source>
</evidence>
<keyword evidence="6" id="KW-0442">Lipid degradation</keyword>
<dbReference type="InterPro" id="IPR001087">
    <property type="entry name" value="GDSL"/>
</dbReference>
<evidence type="ECO:0000313" key="8">
    <source>
        <dbReference type="EMBL" id="WOL12693.1"/>
    </source>
</evidence>
<evidence type="ECO:0000256" key="1">
    <source>
        <dbReference type="ARBA" id="ARBA00004613"/>
    </source>
</evidence>
<organism evidence="8 9">
    <name type="scientific">Canna indica</name>
    <name type="common">Indian-shot</name>
    <dbReference type="NCBI Taxonomy" id="4628"/>
    <lineage>
        <taxon>Eukaryota</taxon>
        <taxon>Viridiplantae</taxon>
        <taxon>Streptophyta</taxon>
        <taxon>Embryophyta</taxon>
        <taxon>Tracheophyta</taxon>
        <taxon>Spermatophyta</taxon>
        <taxon>Magnoliopsida</taxon>
        <taxon>Liliopsida</taxon>
        <taxon>Zingiberales</taxon>
        <taxon>Cannaceae</taxon>
        <taxon>Canna</taxon>
    </lineage>
</organism>
<evidence type="ECO:0000256" key="5">
    <source>
        <dbReference type="ARBA" id="ARBA00022801"/>
    </source>
</evidence>
<name>A0AAQ3KPJ4_9LILI</name>
<dbReference type="PANTHER" id="PTHR45650:SF8">
    <property type="entry name" value="GDSL ESTERASE_LIPASE"/>
    <property type="match status" value="1"/>
</dbReference>
<reference evidence="8 9" key="1">
    <citation type="submission" date="2023-10" db="EMBL/GenBank/DDBJ databases">
        <title>Chromosome-scale genome assembly provides insights into flower coloration mechanisms of Canna indica.</title>
        <authorList>
            <person name="Li C."/>
        </authorList>
    </citation>
    <scope>NUCLEOTIDE SEQUENCE [LARGE SCALE GENOMIC DNA]</scope>
    <source>
        <tissue evidence="8">Flower</tissue>
    </source>
</reference>
<dbReference type="Proteomes" id="UP001327560">
    <property type="component" value="Chromosome 7"/>
</dbReference>
<evidence type="ECO:0000256" key="6">
    <source>
        <dbReference type="ARBA" id="ARBA00022963"/>
    </source>
</evidence>
<dbReference type="AlphaFoldDB" id="A0AAQ3KPJ4"/>
<dbReference type="GO" id="GO:0016042">
    <property type="term" value="P:lipid catabolic process"/>
    <property type="evidence" value="ECO:0007669"/>
    <property type="project" value="UniProtKB-KW"/>
</dbReference>
<dbReference type="PANTHER" id="PTHR45650">
    <property type="entry name" value="GDSL-LIKE LIPASE/ACYLHYDROLASE-RELATED"/>
    <property type="match status" value="1"/>
</dbReference>